<dbReference type="CDD" id="cd02869">
    <property type="entry name" value="PseudoU_synth_RluA_like"/>
    <property type="match status" value="1"/>
</dbReference>
<dbReference type="RefSeq" id="WP_109764093.1">
    <property type="nucleotide sequence ID" value="NZ_QGGU01000008.1"/>
</dbReference>
<evidence type="ECO:0000259" key="1">
    <source>
        <dbReference type="Pfam" id="PF00849"/>
    </source>
</evidence>
<dbReference type="GO" id="GO:0009982">
    <property type="term" value="F:pseudouridine synthase activity"/>
    <property type="evidence" value="ECO:0007669"/>
    <property type="project" value="InterPro"/>
</dbReference>
<dbReference type="InterPro" id="IPR006224">
    <property type="entry name" value="PsdUridine_synth_RluA-like_CS"/>
</dbReference>
<protein>
    <submittedName>
        <fullName evidence="2">Ribosomal large subunit pseudouridine synthase A</fullName>
    </submittedName>
</protein>
<dbReference type="AlphaFoldDB" id="A0A316FLZ7"/>
<dbReference type="Proteomes" id="UP000245790">
    <property type="component" value="Unassembled WGS sequence"/>
</dbReference>
<comment type="caution">
    <text evidence="2">The sequence shown here is derived from an EMBL/GenBank/DDBJ whole genome shotgun (WGS) entry which is preliminary data.</text>
</comment>
<dbReference type="PANTHER" id="PTHR21600:SF89">
    <property type="entry name" value="RIBOSOMAL LARGE SUBUNIT PSEUDOURIDINE SYNTHASE A"/>
    <property type="match status" value="1"/>
</dbReference>
<dbReference type="InterPro" id="IPR050188">
    <property type="entry name" value="RluA_PseudoU_synthase"/>
</dbReference>
<dbReference type="Pfam" id="PF00849">
    <property type="entry name" value="PseudoU_synth_2"/>
    <property type="match status" value="1"/>
</dbReference>
<dbReference type="InterPro" id="IPR020103">
    <property type="entry name" value="PsdUridine_synth_cat_dom_sf"/>
</dbReference>
<feature type="domain" description="Pseudouridine synthase RsuA/RluA-like" evidence="1">
    <location>
        <begin position="15"/>
        <end position="161"/>
    </location>
</feature>
<keyword evidence="3" id="KW-1185">Reference proteome</keyword>
<dbReference type="OrthoDB" id="9807829at2"/>
<dbReference type="Gene3D" id="3.30.2350.10">
    <property type="entry name" value="Pseudouridine synthase"/>
    <property type="match status" value="1"/>
</dbReference>
<dbReference type="EMBL" id="QGGU01000008">
    <property type="protein sequence ID" value="PWK49303.1"/>
    <property type="molecule type" value="Genomic_DNA"/>
</dbReference>
<dbReference type="PANTHER" id="PTHR21600">
    <property type="entry name" value="MITOCHONDRIAL RNA PSEUDOURIDINE SYNTHASE"/>
    <property type="match status" value="1"/>
</dbReference>
<organism evidence="2 3">
    <name type="scientific">Pleionea mediterranea</name>
    <dbReference type="NCBI Taxonomy" id="523701"/>
    <lineage>
        <taxon>Bacteria</taxon>
        <taxon>Pseudomonadati</taxon>
        <taxon>Pseudomonadota</taxon>
        <taxon>Gammaproteobacteria</taxon>
        <taxon>Oceanospirillales</taxon>
        <taxon>Pleioneaceae</taxon>
        <taxon>Pleionea</taxon>
    </lineage>
</organism>
<dbReference type="SUPFAM" id="SSF55120">
    <property type="entry name" value="Pseudouridine synthase"/>
    <property type="match status" value="1"/>
</dbReference>
<dbReference type="GO" id="GO:0003723">
    <property type="term" value="F:RNA binding"/>
    <property type="evidence" value="ECO:0007669"/>
    <property type="project" value="InterPro"/>
</dbReference>
<name>A0A316FLZ7_9GAMM</name>
<reference evidence="2 3" key="1">
    <citation type="submission" date="2018-05" db="EMBL/GenBank/DDBJ databases">
        <title>Genomic Encyclopedia of Type Strains, Phase IV (KMG-IV): sequencing the most valuable type-strain genomes for metagenomic binning, comparative biology and taxonomic classification.</title>
        <authorList>
            <person name="Goeker M."/>
        </authorList>
    </citation>
    <scope>NUCLEOTIDE SEQUENCE [LARGE SCALE GENOMIC DNA]</scope>
    <source>
        <strain evidence="2 3">DSM 25350</strain>
    </source>
</reference>
<evidence type="ECO:0000313" key="2">
    <source>
        <dbReference type="EMBL" id="PWK49303.1"/>
    </source>
</evidence>
<sequence>MTPNINQWVEYIDDDIIVVNKPGGLPSVPGNNPYYPHNLYHLLLDQLPPIYVVHRLDILTSGLILFARNKIAQRQLSIAFQNRQIDKRYHALLDGHLTSNSGEISLPIISDWYQKPYQKLCFDSGKPSTTRYKRISLFKHSTLVEFNPITGRSHQLRVHANLLGHPIIGCELYGQRSLWLPANSQPKPKPFGSYGKEPSLMLHASQLQLLHPISQRALNFKSAAKFPTD</sequence>
<dbReference type="GO" id="GO:0140098">
    <property type="term" value="F:catalytic activity, acting on RNA"/>
    <property type="evidence" value="ECO:0007669"/>
    <property type="project" value="UniProtKB-ARBA"/>
</dbReference>
<gene>
    <name evidence="2" type="ORF">C8D97_108213</name>
</gene>
<proteinExistence type="predicted"/>
<dbReference type="InterPro" id="IPR006145">
    <property type="entry name" value="PsdUridine_synth_RsuA/RluA"/>
</dbReference>
<evidence type="ECO:0000313" key="3">
    <source>
        <dbReference type="Proteomes" id="UP000245790"/>
    </source>
</evidence>
<dbReference type="PROSITE" id="PS01129">
    <property type="entry name" value="PSI_RLU"/>
    <property type="match status" value="1"/>
</dbReference>
<accession>A0A316FLZ7</accession>
<dbReference type="GO" id="GO:0000455">
    <property type="term" value="P:enzyme-directed rRNA pseudouridine synthesis"/>
    <property type="evidence" value="ECO:0007669"/>
    <property type="project" value="TreeGrafter"/>
</dbReference>